<dbReference type="RefSeq" id="WP_094810470.1">
    <property type="nucleotide sequence ID" value="NZ_NEVU01000001.1"/>
</dbReference>
<dbReference type="PANTHER" id="PTHR43701">
    <property type="entry name" value="MEMBRANE TRANSPORTER PROTEIN MJ0441-RELATED"/>
    <property type="match status" value="1"/>
</dbReference>
<evidence type="ECO:0000256" key="4">
    <source>
        <dbReference type="ARBA" id="ARBA00023136"/>
    </source>
</evidence>
<dbReference type="EMBL" id="NEVU01000001">
    <property type="protein sequence ID" value="OZI77653.1"/>
    <property type="molecule type" value="Genomic_DNA"/>
</dbReference>
<evidence type="ECO:0000256" key="2">
    <source>
        <dbReference type="ARBA" id="ARBA00022692"/>
    </source>
</evidence>
<evidence type="ECO:0000313" key="6">
    <source>
        <dbReference type="EMBL" id="OZI77653.1"/>
    </source>
</evidence>
<dbReference type="OrthoDB" id="3431260at2"/>
<protein>
    <recommendedName>
        <fullName evidence="5">Probable membrane transporter protein</fullName>
    </recommendedName>
</protein>
<dbReference type="GO" id="GO:0005886">
    <property type="term" value="C:plasma membrane"/>
    <property type="evidence" value="ECO:0007669"/>
    <property type="project" value="UniProtKB-SubCell"/>
</dbReference>
<keyword evidence="3 5" id="KW-1133">Transmembrane helix</keyword>
<comment type="caution">
    <text evidence="6">The sequence shown here is derived from an EMBL/GenBank/DDBJ whole genome shotgun (WGS) entry which is preliminary data.</text>
</comment>
<accession>A0A261VWI1</accession>
<feature type="transmembrane region" description="Helical" evidence="5">
    <location>
        <begin position="67"/>
        <end position="87"/>
    </location>
</feature>
<dbReference type="InterPro" id="IPR051598">
    <property type="entry name" value="TSUP/Inactive_protease-like"/>
</dbReference>
<feature type="transmembrane region" description="Helical" evidence="5">
    <location>
        <begin position="99"/>
        <end position="119"/>
    </location>
</feature>
<name>A0A261VWI1_9BORD</name>
<sequence length="284" mass="29465">MYAKAPRRIVASKTGAGMAFYLILAFFGVLAGVTTLLFGFGGGFVVVPLLYQGLLATHPPGSPEATAAMHIAVATSTCVMMVSAGLATRRRAHLLQWRWLWPLAGYIALGALLGAALAVRAPGGLLRAAFLVYLGITIGDCLLRKGFLNGGQGRPLGVAATAGTGIGIGAIASFLGVGGSVMTVPLMRRRGLDMASSSAMANPLSLPVAVVGTLAYVLLAWRQGGPVGPWHAGYVDLRAFAVLTLSAYAGIRLSAPLAGRIPDRLHARIYVGLLMLVFVVMALR</sequence>
<gene>
    <name evidence="6" type="ORF">CAL22_03745</name>
</gene>
<keyword evidence="5" id="KW-1003">Cell membrane</keyword>
<keyword evidence="2 5" id="KW-0812">Transmembrane</keyword>
<feature type="transmembrane region" description="Helical" evidence="5">
    <location>
        <begin position="155"/>
        <end position="184"/>
    </location>
</feature>
<feature type="transmembrane region" description="Helical" evidence="5">
    <location>
        <begin position="204"/>
        <end position="221"/>
    </location>
</feature>
<feature type="transmembrane region" description="Helical" evidence="5">
    <location>
        <begin position="265"/>
        <end position="283"/>
    </location>
</feature>
<keyword evidence="4 5" id="KW-0472">Membrane</keyword>
<feature type="transmembrane region" description="Helical" evidence="5">
    <location>
        <begin position="125"/>
        <end position="143"/>
    </location>
</feature>
<feature type="transmembrane region" description="Helical" evidence="5">
    <location>
        <begin position="233"/>
        <end position="253"/>
    </location>
</feature>
<keyword evidence="7" id="KW-1185">Reference proteome</keyword>
<feature type="transmembrane region" description="Helical" evidence="5">
    <location>
        <begin position="20"/>
        <end position="47"/>
    </location>
</feature>
<organism evidence="6 7">
    <name type="scientific">Bordetella genomosp. 12</name>
    <dbReference type="NCBI Taxonomy" id="463035"/>
    <lineage>
        <taxon>Bacteria</taxon>
        <taxon>Pseudomonadati</taxon>
        <taxon>Pseudomonadota</taxon>
        <taxon>Betaproteobacteria</taxon>
        <taxon>Burkholderiales</taxon>
        <taxon>Alcaligenaceae</taxon>
        <taxon>Bordetella</taxon>
    </lineage>
</organism>
<comment type="similarity">
    <text evidence="5">Belongs to the 4-toluene sulfonate uptake permease (TSUP) (TC 2.A.102) family.</text>
</comment>
<dbReference type="AlphaFoldDB" id="A0A261VWI1"/>
<dbReference type="Pfam" id="PF01925">
    <property type="entry name" value="TauE"/>
    <property type="match status" value="1"/>
</dbReference>
<proteinExistence type="inferred from homology"/>
<dbReference type="InterPro" id="IPR002781">
    <property type="entry name" value="TM_pro_TauE-like"/>
</dbReference>
<evidence type="ECO:0000256" key="5">
    <source>
        <dbReference type="RuleBase" id="RU363041"/>
    </source>
</evidence>
<dbReference type="Proteomes" id="UP000216429">
    <property type="component" value="Unassembled WGS sequence"/>
</dbReference>
<reference evidence="7" key="1">
    <citation type="submission" date="2017-05" db="EMBL/GenBank/DDBJ databases">
        <title>Complete and WGS of Bordetella genogroups.</title>
        <authorList>
            <person name="Spilker T."/>
            <person name="Lipuma J."/>
        </authorList>
    </citation>
    <scope>NUCLEOTIDE SEQUENCE [LARGE SCALE GENOMIC DNA]</scope>
    <source>
        <strain evidence="7">AU6712</strain>
    </source>
</reference>
<dbReference type="PANTHER" id="PTHR43701:SF2">
    <property type="entry name" value="MEMBRANE TRANSPORTER PROTEIN YJNA-RELATED"/>
    <property type="match status" value="1"/>
</dbReference>
<comment type="subcellular location">
    <subcellularLocation>
        <location evidence="5">Cell membrane</location>
        <topology evidence="5">Multi-pass membrane protein</topology>
    </subcellularLocation>
    <subcellularLocation>
        <location evidence="1">Membrane</location>
        <topology evidence="1">Multi-pass membrane protein</topology>
    </subcellularLocation>
</comment>
<evidence type="ECO:0000313" key="7">
    <source>
        <dbReference type="Proteomes" id="UP000216429"/>
    </source>
</evidence>
<evidence type="ECO:0000256" key="1">
    <source>
        <dbReference type="ARBA" id="ARBA00004141"/>
    </source>
</evidence>
<evidence type="ECO:0000256" key="3">
    <source>
        <dbReference type="ARBA" id="ARBA00022989"/>
    </source>
</evidence>